<organism evidence="4 5">
    <name type="scientific">Smittium simulii</name>
    <dbReference type="NCBI Taxonomy" id="133385"/>
    <lineage>
        <taxon>Eukaryota</taxon>
        <taxon>Fungi</taxon>
        <taxon>Fungi incertae sedis</taxon>
        <taxon>Zoopagomycota</taxon>
        <taxon>Kickxellomycotina</taxon>
        <taxon>Harpellomycetes</taxon>
        <taxon>Harpellales</taxon>
        <taxon>Legeriomycetaceae</taxon>
        <taxon>Smittium</taxon>
    </lineage>
</organism>
<dbReference type="GO" id="GO:0005794">
    <property type="term" value="C:Golgi apparatus"/>
    <property type="evidence" value="ECO:0007669"/>
    <property type="project" value="TreeGrafter"/>
</dbReference>
<sequence>MTESIFTAASNLHFSFFVYNAILVSHSKSKSNILLQNDRSIALNQLNSANSSFAQYNSFKNLNISSFKIETGEKTVNRENAAFVILVRNNELAEMKIALRSIEDRFNRNYKYPYVFLNDVPFTEKFKHEISAFTTSEVQFGIVPKEHWGYPSWIDQKKAQEQRDIMAKERVFYGSSESYRHMCRFNSGFFYKHPLLQQFDYYWRIEPGVDYSCDIDFDPFKYMRENGIKYGFTIALYEYFNTIPTLWKTVKDFATANSNMVSKNNALSWITHDGGQSYSGCHFWSNFEIGSFEFLRSKEYNAFFDYLDQAGGFFYERWGDAPVHSIAAAMFLSPKQIHWFDNIGYSHSPWTNCPQDSKTLLKCTCNPKDSAIHHPYAKCTSDFRPDLPSLDVDAFVNSGIKTVSHSKSKSNILLQNDRSIALNQLNSANSSFAQYNSFKNLNISSFKIETGEKTVNRENAAFVILVRNNELAEMKIALRSIEDRFNRNYKYPYVFLNDVPFTEKFKHEISAFTTSEVQFGIVPKEHWGYPSWIDQKKAQEQRDIMAKEQVFYGSSESYRHMCRFNSGFFYKHPLLQQFDYYWRIEPGVDYSCDIDFDPFKYMRENGIKYGFTIALYEYFNTIPTLWKTVKDFATANSNMVSKNNALSWITHDGGQSYSGCHFWSNFEIGSFEFLRSKEYNAFFDYLDQAGGFFYERWGDAPVHSIAAAMFLSPKQIHWFDNIGYSHSPWTNCPQDSKTLLKCTCNPKDSAIHHPYAKCTSDFRPDLPSLDVDAFVNSGIKTDTTFLSEVPSPNKKQILEGLFPLFISNKNNYYFKSKDQFEWGRAMLVQGLLLPIDYIDTMYSTVEIYKTWLLSPNTRPSYIEEDQIETFLKVFNTYFKFCNDSGISSVDALEKLKAAAEPIPDPPTSESLPIAAPRSKKGLLNLNKFNILNNNQAKLQQSTSVIDPEINKKINMTPVEKYIELLKQVLQVFTVLTRISSGNAWGKVIIQTIVKCMTGIADFCLKKGNPNEQLLPDEQYFRSIDPMWSEVGTAVSELLMRNFFEVWFRTETVDENMWGSFRARIQYWIHRPQVVDDWVTAVVAFTRRSYRILYDEDPRIGTKLLVVELGNSYILFTLPQLMNLIKHTYRLNGDSFRAAINGMATICRELIDLDNIIINPSLGEGPSNNNILDMIGVHFFDGVLKTSSESYKTTNLSEKIDQYYIELFYLVLKQAFLDSSCLQSVLIHGHNLLFSGIPGIRAFVWEFSKGTQYILPRMVPDFVAAVNPDKLRASSCINIALLLSLTYNIKDVNIDQDDSDTCYSADCLSQVENLDLTSYQLDENRFKDIDFITTHHEAFSTPNYRTDNLYKTVNNLQDIIKNISDTISYNFDDMSIYLNPSLFSGDPVQRQPEIPKTMNEIYMILLPVVFLTLSTESSEQNMTLLINSLVVTSIQNQDMRKDLCISILELLLSEVYQVKNPGAREIQILRGIKQLSFVLRSHTDEHYIIKTIKDIHAVFINALKTRINKVCFRILIEVLDCLRWWLTQNSWLIETNEIKELLGEIWEYALLLDKFILSKKSEIVSENDFDQSKEFQCDSNGLSSLVSGSINDNSTTGKTSTIKNVQTSVHLINESKNDSACTKNSISNINDLNNTSKKMQSFFNSKKNKMAKMVANEVKKINYVVKIDSKSILNTSEPAANPEILAHTDHNTAEKLSKPLYDVLFESRTMDSPAELYMSEIKEDMSERLLFALHNSIFEFSNSLNRVFLNNSKHILESSLNTISEVHEEKEKDIQYYYFKESKSILKIYKKNSTEYILDIQTIVGWTNSFTLTLNDIEKSLTNGINSEKHSDTVLNDKPEKVDSSVIKSPLGTQNNSNSIDFSFTKSAFNSDSELTSHIDKNYYNSLFTKDGKYLENNSAGMDELISKKDDNFIDQLNDFKSIMDSIANINNGIKSNGDYGKIDKYNLKNPFETSSHYLKLFPYRMPTLIQNDAVYRIYPNKENIQLIENIKGMAPEIQINIGLYSFSSEESAQDIENSNYINISKGLFLFSKGASDDSLKIGNHELTCPISLGYDLKYSTAESAIKLGANQFMFYIDNTFKERININHMILKLKHEGFTGISRIDKLLKNTSSKLNYDQISLKLSQNKDKNDNFDYSLSFDNLLELNKLPNVQTQPLKIFYLVSPFQNLQSSLMEVTKVVYGCNQTDFEYFLKHSGPINDRSIVHIDYLHIFLTLSFIETQKSINRILGIGNTM</sequence>
<dbReference type="InterPro" id="IPR029044">
    <property type="entry name" value="Nucleotide-diphossugar_trans"/>
</dbReference>
<keyword evidence="2" id="KW-0808">Transferase</keyword>
<evidence type="ECO:0000256" key="1">
    <source>
        <dbReference type="ARBA" id="ARBA00007677"/>
    </source>
</evidence>
<dbReference type="InterPro" id="IPR046859">
    <property type="entry name" value="RGPA/RALGAPB_N"/>
</dbReference>
<dbReference type="GO" id="GO:0000032">
    <property type="term" value="P:cell wall mannoprotein biosynthetic process"/>
    <property type="evidence" value="ECO:0007669"/>
    <property type="project" value="TreeGrafter"/>
</dbReference>
<dbReference type="SUPFAM" id="SSF53448">
    <property type="entry name" value="Nucleotide-diphospho-sugar transferases"/>
    <property type="match status" value="2"/>
</dbReference>
<dbReference type="Gene3D" id="3.90.550.10">
    <property type="entry name" value="Spore Coat Polysaccharide Biosynthesis Protein SpsA, Chain A"/>
    <property type="match status" value="2"/>
</dbReference>
<dbReference type="Pfam" id="PF20412">
    <property type="entry name" value="RALGAPB_N"/>
    <property type="match status" value="1"/>
</dbReference>
<comment type="similarity">
    <text evidence="1">Belongs to the glycosyltransferase 15 family.</text>
</comment>
<dbReference type="PANTHER" id="PTHR31121">
    <property type="entry name" value="ALPHA-1,2 MANNOSYLTRANSFERASE KTR1"/>
    <property type="match status" value="1"/>
</dbReference>
<dbReference type="Pfam" id="PF01793">
    <property type="entry name" value="Glyco_transf_15"/>
    <property type="match status" value="2"/>
</dbReference>
<accession>A0A2T9YX22</accession>
<evidence type="ECO:0000313" key="5">
    <source>
        <dbReference type="Proteomes" id="UP000245383"/>
    </source>
</evidence>
<gene>
    <name evidence="4" type="ORF">BB561_000895</name>
</gene>
<feature type="domain" description="Ral GTPase-activating protein subunit alpha/beta N-terminal" evidence="3">
    <location>
        <begin position="958"/>
        <end position="1094"/>
    </location>
</feature>
<protein>
    <recommendedName>
        <fullName evidence="3">Ral GTPase-activating protein subunit alpha/beta N-terminal domain-containing protein</fullName>
    </recommendedName>
</protein>
<keyword evidence="5" id="KW-1185">Reference proteome</keyword>
<dbReference type="GO" id="GO:0016020">
    <property type="term" value="C:membrane"/>
    <property type="evidence" value="ECO:0007669"/>
    <property type="project" value="InterPro"/>
</dbReference>
<dbReference type="FunFam" id="3.90.550.10:FF:000051">
    <property type="entry name" value="Alpha-1,2-mannosyltransferase (Ktr4)"/>
    <property type="match status" value="2"/>
</dbReference>
<dbReference type="GO" id="GO:0000026">
    <property type="term" value="F:alpha-1,2-mannosyltransferase activity"/>
    <property type="evidence" value="ECO:0007669"/>
    <property type="project" value="TreeGrafter"/>
</dbReference>
<comment type="caution">
    <text evidence="4">The sequence shown here is derived from an EMBL/GenBank/DDBJ whole genome shotgun (WGS) entry which is preliminary data.</text>
</comment>
<evidence type="ECO:0000256" key="2">
    <source>
        <dbReference type="ARBA" id="ARBA00022679"/>
    </source>
</evidence>
<dbReference type="Proteomes" id="UP000245383">
    <property type="component" value="Unassembled WGS sequence"/>
</dbReference>
<reference evidence="4 5" key="1">
    <citation type="journal article" date="2018" name="MBio">
        <title>Comparative Genomics Reveals the Core Gene Toolbox for the Fungus-Insect Symbiosis.</title>
        <authorList>
            <person name="Wang Y."/>
            <person name="Stata M."/>
            <person name="Wang W."/>
            <person name="Stajich J.E."/>
            <person name="White M.M."/>
            <person name="Moncalvo J.M."/>
        </authorList>
    </citation>
    <scope>NUCLEOTIDE SEQUENCE [LARGE SCALE GENOMIC DNA]</scope>
    <source>
        <strain evidence="4 5">SWE-8-4</strain>
    </source>
</reference>
<dbReference type="OrthoDB" id="1749473at2759"/>
<dbReference type="EMBL" id="MBFR01000022">
    <property type="protein sequence ID" value="PVU96890.1"/>
    <property type="molecule type" value="Genomic_DNA"/>
</dbReference>
<dbReference type="PANTHER" id="PTHR31121:SF6">
    <property type="entry name" value="ALPHA-1,2 MANNOSYLTRANSFERASE KTR1"/>
    <property type="match status" value="1"/>
</dbReference>
<name>A0A2T9YX22_9FUNG</name>
<dbReference type="InterPro" id="IPR002685">
    <property type="entry name" value="Glyco_trans_15"/>
</dbReference>
<evidence type="ECO:0000313" key="4">
    <source>
        <dbReference type="EMBL" id="PVU96890.1"/>
    </source>
</evidence>
<evidence type="ECO:0000259" key="3">
    <source>
        <dbReference type="Pfam" id="PF20412"/>
    </source>
</evidence>
<dbReference type="GO" id="GO:0006487">
    <property type="term" value="P:protein N-linked glycosylation"/>
    <property type="evidence" value="ECO:0007669"/>
    <property type="project" value="TreeGrafter"/>
</dbReference>
<proteinExistence type="inferred from homology"/>